<feature type="transmembrane region" description="Helical" evidence="5">
    <location>
        <begin position="43"/>
        <end position="61"/>
    </location>
</feature>
<dbReference type="PANTHER" id="PTHR42038">
    <property type="match status" value="1"/>
</dbReference>
<evidence type="ECO:0000256" key="4">
    <source>
        <dbReference type="ARBA" id="ARBA00023136"/>
    </source>
</evidence>
<feature type="transmembrane region" description="Helical" evidence="5">
    <location>
        <begin position="162"/>
        <end position="181"/>
    </location>
</feature>
<keyword evidence="7" id="KW-1185">Reference proteome</keyword>
<dbReference type="GO" id="GO:0016829">
    <property type="term" value="F:lyase activity"/>
    <property type="evidence" value="ECO:0007669"/>
    <property type="project" value="InterPro"/>
</dbReference>
<gene>
    <name evidence="6" type="ORF">A3841_00250</name>
</gene>
<name>A0A1Q5PBX9_9BACT</name>
<dbReference type="PANTHER" id="PTHR42038:SF2">
    <property type="entry name" value="TERPENE CYCLASE AUSL"/>
    <property type="match status" value="1"/>
</dbReference>
<keyword evidence="3 5" id="KW-1133">Transmembrane helix</keyword>
<evidence type="ECO:0000256" key="3">
    <source>
        <dbReference type="ARBA" id="ARBA00022989"/>
    </source>
</evidence>
<evidence type="ECO:0000313" key="6">
    <source>
        <dbReference type="EMBL" id="OKL39697.1"/>
    </source>
</evidence>
<dbReference type="Proteomes" id="UP000186551">
    <property type="component" value="Unassembled WGS sequence"/>
</dbReference>
<evidence type="ECO:0000256" key="2">
    <source>
        <dbReference type="ARBA" id="ARBA00022692"/>
    </source>
</evidence>
<dbReference type="AlphaFoldDB" id="A0A1Q5PBX9"/>
<comment type="subcellular location">
    <subcellularLocation>
        <location evidence="1">Membrane</location>
        <topology evidence="1">Multi-pass membrane protein</topology>
    </subcellularLocation>
</comment>
<dbReference type="Pfam" id="PF25129">
    <property type="entry name" value="Pyr4-TMTC"/>
    <property type="match status" value="1"/>
</dbReference>
<dbReference type="STRING" id="1797110.A3841_00250"/>
<feature type="transmembrane region" description="Helical" evidence="5">
    <location>
        <begin position="12"/>
        <end position="31"/>
    </location>
</feature>
<dbReference type="EMBL" id="LVWA01000007">
    <property type="protein sequence ID" value="OKL39697.1"/>
    <property type="molecule type" value="Genomic_DNA"/>
</dbReference>
<dbReference type="InterPro" id="IPR039020">
    <property type="entry name" value="PaxB-like"/>
</dbReference>
<feature type="transmembrane region" description="Helical" evidence="5">
    <location>
        <begin position="73"/>
        <end position="89"/>
    </location>
</feature>
<evidence type="ECO:0000256" key="1">
    <source>
        <dbReference type="ARBA" id="ARBA00004141"/>
    </source>
</evidence>
<protein>
    <submittedName>
        <fullName evidence="6">Uncharacterized protein</fullName>
    </submittedName>
</protein>
<sequence length="220" mass="25593">MLQNPLHVDPTIDAILKIGSGIFWSLTYLLILRRGFLDKSYGMPVVALCANLSWEFIFSFVHPHSKPQLYIDYAWLALDAGILIQYLTYGRKEFPEHLPRVLFYPTFLLTLLLSFLFILLLSREFNDLNGVYAAFSQNLLMSILFIHLLLRRNSYVGQSLYIALCKMIGTVFPSLLLYLYFPDSYFLILLYVSIFIFDMIYLLLLYFKIRAGGLSPWARV</sequence>
<dbReference type="RefSeq" id="WP_073852747.1">
    <property type="nucleotide sequence ID" value="NZ_LVWA01000007.1"/>
</dbReference>
<keyword evidence="4 5" id="KW-0472">Membrane</keyword>
<accession>A0A1Q5PBX9</accession>
<dbReference type="OrthoDB" id="7825963at2"/>
<feature type="transmembrane region" description="Helical" evidence="5">
    <location>
        <begin position="101"/>
        <end position="120"/>
    </location>
</feature>
<evidence type="ECO:0000256" key="5">
    <source>
        <dbReference type="SAM" id="Phobius"/>
    </source>
</evidence>
<feature type="transmembrane region" description="Helical" evidence="5">
    <location>
        <begin position="187"/>
        <end position="207"/>
    </location>
</feature>
<keyword evidence="2 5" id="KW-0812">Transmembrane</keyword>
<organism evidence="6 7">
    <name type="scientific">Pontibacter flavimaris</name>
    <dbReference type="NCBI Taxonomy" id="1797110"/>
    <lineage>
        <taxon>Bacteria</taxon>
        <taxon>Pseudomonadati</taxon>
        <taxon>Bacteroidota</taxon>
        <taxon>Cytophagia</taxon>
        <taxon>Cytophagales</taxon>
        <taxon>Hymenobacteraceae</taxon>
        <taxon>Pontibacter</taxon>
    </lineage>
</organism>
<comment type="caution">
    <text evidence="6">The sequence shown here is derived from an EMBL/GenBank/DDBJ whole genome shotgun (WGS) entry which is preliminary data.</text>
</comment>
<evidence type="ECO:0000313" key="7">
    <source>
        <dbReference type="Proteomes" id="UP000186551"/>
    </source>
</evidence>
<dbReference type="GO" id="GO:0016020">
    <property type="term" value="C:membrane"/>
    <property type="evidence" value="ECO:0007669"/>
    <property type="project" value="UniProtKB-SubCell"/>
</dbReference>
<proteinExistence type="predicted"/>
<reference evidence="6 7" key="1">
    <citation type="submission" date="2016-03" db="EMBL/GenBank/DDBJ databases">
        <title>Genome sequence of Pontibacter sp. nov., of the family cytophagaceae, isolated from marine sediment of the Yellow Sea, China.</title>
        <authorList>
            <person name="Zhang G."/>
            <person name="Zhang R."/>
        </authorList>
    </citation>
    <scope>NUCLEOTIDE SEQUENCE [LARGE SCALE GENOMIC DNA]</scope>
    <source>
        <strain evidence="6 7">S10-8</strain>
    </source>
</reference>
<feature type="transmembrane region" description="Helical" evidence="5">
    <location>
        <begin position="132"/>
        <end position="150"/>
    </location>
</feature>